<dbReference type="InterPro" id="IPR027417">
    <property type="entry name" value="P-loop_NTPase"/>
</dbReference>
<organism evidence="3 4">
    <name type="scientific">Cercophora scortea</name>
    <dbReference type="NCBI Taxonomy" id="314031"/>
    <lineage>
        <taxon>Eukaryota</taxon>
        <taxon>Fungi</taxon>
        <taxon>Dikarya</taxon>
        <taxon>Ascomycota</taxon>
        <taxon>Pezizomycotina</taxon>
        <taxon>Sordariomycetes</taxon>
        <taxon>Sordariomycetidae</taxon>
        <taxon>Sordariales</taxon>
        <taxon>Lasiosphaeriaceae</taxon>
        <taxon>Cercophora</taxon>
    </lineage>
</organism>
<feature type="domain" description="Nephrocystin 3-like N-terminal" evidence="2">
    <location>
        <begin position="259"/>
        <end position="416"/>
    </location>
</feature>
<feature type="non-terminal residue" evidence="3">
    <location>
        <position position="1"/>
    </location>
</feature>
<keyword evidence="1" id="KW-0677">Repeat</keyword>
<dbReference type="EMBL" id="JAUEPO010000005">
    <property type="protein sequence ID" value="KAK3321417.1"/>
    <property type="molecule type" value="Genomic_DNA"/>
</dbReference>
<name>A0AAE0IB26_9PEZI</name>
<protein>
    <recommendedName>
        <fullName evidence="2">Nephrocystin 3-like N-terminal domain-containing protein</fullName>
    </recommendedName>
</protein>
<dbReference type="Pfam" id="PF24883">
    <property type="entry name" value="NPHP3_N"/>
    <property type="match status" value="1"/>
</dbReference>
<dbReference type="Proteomes" id="UP001286456">
    <property type="component" value="Unassembled WGS sequence"/>
</dbReference>
<comment type="caution">
    <text evidence="3">The sequence shown here is derived from an EMBL/GenBank/DDBJ whole genome shotgun (WGS) entry which is preliminary data.</text>
</comment>
<dbReference type="PANTHER" id="PTHR10039:SF15">
    <property type="entry name" value="NACHT DOMAIN-CONTAINING PROTEIN"/>
    <property type="match status" value="1"/>
</dbReference>
<proteinExistence type="predicted"/>
<gene>
    <name evidence="3" type="ORF">B0T19DRAFT_478518</name>
</gene>
<dbReference type="InterPro" id="IPR056884">
    <property type="entry name" value="NPHP3-like_N"/>
</dbReference>
<dbReference type="AlphaFoldDB" id="A0AAE0IB26"/>
<evidence type="ECO:0000256" key="1">
    <source>
        <dbReference type="ARBA" id="ARBA00022737"/>
    </source>
</evidence>
<evidence type="ECO:0000313" key="4">
    <source>
        <dbReference type="Proteomes" id="UP001286456"/>
    </source>
</evidence>
<accession>A0AAE0IB26</accession>
<dbReference type="PANTHER" id="PTHR10039">
    <property type="entry name" value="AMELOGENIN"/>
    <property type="match status" value="1"/>
</dbReference>
<evidence type="ECO:0000259" key="2">
    <source>
        <dbReference type="Pfam" id="PF24883"/>
    </source>
</evidence>
<keyword evidence="4" id="KW-1185">Reference proteome</keyword>
<evidence type="ECO:0000313" key="3">
    <source>
        <dbReference type="EMBL" id="KAK3321417.1"/>
    </source>
</evidence>
<dbReference type="Gene3D" id="3.40.50.300">
    <property type="entry name" value="P-loop containing nucleotide triphosphate hydrolases"/>
    <property type="match status" value="1"/>
</dbReference>
<sequence length="859" mass="96075">MEALAAAASVAGLISLANEIPKLIDTAISIWSAPEEAKQLSVTTDTLVMTLRKLEVFLKTDEARDMNMASDSALVVSLSACQNRVLELSKKLRSQSSTGSAAPAGTSAKDRVKTTIARFRWPFDKKECLAVISELHAMQNTFEFCLVLNNCQQMSKSHKEVVAHFKAQSDMLSQMASSFPDQAANTTSMLEKLRVIESCVTQSAEKIDLIQIGVAELQEMKKDLAEYYADKLHGQVLEWLSPIDPSTRHEEIKATRMPGTCEWILDNAWFRRWRQLSPLDDSPRVGCWVGDPGQGKTYTMSRVVDHLHASFSRGDKAYVTYLYCDYQRTRSYSATALLGALLRQLLSQFEAVPAQIADLVHYTCVKLRRSTARIDEMFQIIEMLKPHVKRLFVCVDALDECSDAENLVTACQKFSTAASFFFIGRQSIAQVVKRAFPVTTIQAMEPQQADIDAVVSSRIEKEKFRQPDLMPNGLASEIRAAISDLANGMFLLASLHTTLVLSHDTVYRRREALANLPRSLEGAFGQTLVRIREQSNAQQAFKIIAWIHLVGPLPLGRIRNILAVEPHHTHFQNDNLPSSTTVDSCLGLARLDTSHLVFDDSTEVRLVHSTLGVYLESNQSILADVLPTLVGTCFAYLSFDPTQRPADIHSLMNGSWVRILQACRNPPAALLEMAWKRCIFINTFMNAVSRSAYREGAWHDGKYSGILPKQAHTLQPKSEVPTAFAAQRLDGQSILHTACMLGLDGLDPFLYRLREYAAQTEGRLCTNRTDLLGMSPLGWALISESHFDRHKGLRGQPSPFDSFERNLWRAERLIKALSGLDANKPLWDLPALETVRVSGATYVNGRQVDYFSQYPFLFF</sequence>
<reference evidence="3" key="1">
    <citation type="journal article" date="2023" name="Mol. Phylogenet. Evol.">
        <title>Genome-scale phylogeny and comparative genomics of the fungal order Sordariales.</title>
        <authorList>
            <person name="Hensen N."/>
            <person name="Bonometti L."/>
            <person name="Westerberg I."/>
            <person name="Brannstrom I.O."/>
            <person name="Guillou S."/>
            <person name="Cros-Aarteil S."/>
            <person name="Calhoun S."/>
            <person name="Haridas S."/>
            <person name="Kuo A."/>
            <person name="Mondo S."/>
            <person name="Pangilinan J."/>
            <person name="Riley R."/>
            <person name="LaButti K."/>
            <person name="Andreopoulos B."/>
            <person name="Lipzen A."/>
            <person name="Chen C."/>
            <person name="Yan M."/>
            <person name="Daum C."/>
            <person name="Ng V."/>
            <person name="Clum A."/>
            <person name="Steindorff A."/>
            <person name="Ohm R.A."/>
            <person name="Martin F."/>
            <person name="Silar P."/>
            <person name="Natvig D.O."/>
            <person name="Lalanne C."/>
            <person name="Gautier V."/>
            <person name="Ament-Velasquez S.L."/>
            <person name="Kruys A."/>
            <person name="Hutchinson M.I."/>
            <person name="Powell A.J."/>
            <person name="Barry K."/>
            <person name="Miller A.N."/>
            <person name="Grigoriev I.V."/>
            <person name="Debuchy R."/>
            <person name="Gladieux P."/>
            <person name="Hiltunen Thoren M."/>
            <person name="Johannesson H."/>
        </authorList>
    </citation>
    <scope>NUCLEOTIDE SEQUENCE</scope>
    <source>
        <strain evidence="3">SMH4131-1</strain>
    </source>
</reference>
<reference evidence="3" key="2">
    <citation type="submission" date="2023-06" db="EMBL/GenBank/DDBJ databases">
        <authorList>
            <consortium name="Lawrence Berkeley National Laboratory"/>
            <person name="Haridas S."/>
            <person name="Hensen N."/>
            <person name="Bonometti L."/>
            <person name="Westerberg I."/>
            <person name="Brannstrom I.O."/>
            <person name="Guillou S."/>
            <person name="Cros-Aarteil S."/>
            <person name="Calhoun S."/>
            <person name="Kuo A."/>
            <person name="Mondo S."/>
            <person name="Pangilinan J."/>
            <person name="Riley R."/>
            <person name="Labutti K."/>
            <person name="Andreopoulos B."/>
            <person name="Lipzen A."/>
            <person name="Chen C."/>
            <person name="Yanf M."/>
            <person name="Daum C."/>
            <person name="Ng V."/>
            <person name="Clum A."/>
            <person name="Steindorff A."/>
            <person name="Ohm R."/>
            <person name="Martin F."/>
            <person name="Silar P."/>
            <person name="Natvig D."/>
            <person name="Lalanne C."/>
            <person name="Gautier V."/>
            <person name="Ament-Velasquez S.L."/>
            <person name="Kruys A."/>
            <person name="Hutchinson M.I."/>
            <person name="Powell A.J."/>
            <person name="Barry K."/>
            <person name="Miller A.N."/>
            <person name="Grigoriev I.V."/>
            <person name="Debuchy R."/>
            <person name="Gladieux P."/>
            <person name="Thoren M.H."/>
            <person name="Johannesson H."/>
        </authorList>
    </citation>
    <scope>NUCLEOTIDE SEQUENCE</scope>
    <source>
        <strain evidence="3">SMH4131-1</strain>
    </source>
</reference>